<keyword evidence="6" id="KW-1185">Reference proteome</keyword>
<keyword evidence="3" id="KW-0472">Membrane</keyword>
<evidence type="ECO:0000256" key="2">
    <source>
        <dbReference type="SAM" id="MobiDB-lite"/>
    </source>
</evidence>
<feature type="transmembrane region" description="Helical" evidence="3">
    <location>
        <begin position="473"/>
        <end position="495"/>
    </location>
</feature>
<feature type="transmembrane region" description="Helical" evidence="3">
    <location>
        <begin position="110"/>
        <end position="130"/>
    </location>
</feature>
<reference evidence="5" key="3">
    <citation type="submission" date="2025-05" db="UniProtKB">
        <authorList>
            <consortium name="EnsemblMetazoa"/>
        </authorList>
    </citation>
    <scope>IDENTIFICATION</scope>
</reference>
<dbReference type="Pfam" id="PF07690">
    <property type="entry name" value="MFS_1"/>
    <property type="match status" value="1"/>
</dbReference>
<feature type="region of interest" description="Disordered" evidence="2">
    <location>
        <begin position="293"/>
        <end position="324"/>
    </location>
</feature>
<accession>A0A6P4EV97</accession>
<dbReference type="SUPFAM" id="SSF103473">
    <property type="entry name" value="MFS general substrate transporter"/>
    <property type="match status" value="1"/>
</dbReference>
<keyword evidence="3" id="KW-0812">Transmembrane</keyword>
<dbReference type="GO" id="GO:0016020">
    <property type="term" value="C:membrane"/>
    <property type="evidence" value="ECO:0007669"/>
    <property type="project" value="UniProtKB-SubCell"/>
</dbReference>
<dbReference type="InterPro" id="IPR050327">
    <property type="entry name" value="Proton-linked_MCT"/>
</dbReference>
<dbReference type="PANTHER" id="PTHR11360">
    <property type="entry name" value="MONOCARBOXYLATE TRANSPORTER"/>
    <property type="match status" value="1"/>
</dbReference>
<feature type="transmembrane region" description="Helical" evidence="3">
    <location>
        <begin position="346"/>
        <end position="365"/>
    </location>
</feature>
<sequence length="554" mass="61115">MKKSKTYTLEAPDGGWGILVCIGMAMPFTSALAALPSFGLVFGDFLKSIGAESSAMAIITSAFFSSMSFAGLFSGSLFQRFGMRRVGVVGGILYFLGTGLQLFATSTMHLMLAFSLVQGLAFGLIVPTCYTTFNHYFVKNRVLWMSFAQTLIGLGAMLYPIVMQKLMQWYGFRGCLLVLTGLNAHAILGMLVMHPVEWHMRRVPIAPEEEELKLQELEQPVKPTVVVRVQPETPLKAPTEEPCFHGDPVSRRLSHAEEHMLKVHCSRASSITSLGNWSGPVVVSDASPQMMHSLQASRRQSMAAGGAAGGATGGSVTQVQDDDPPKKGWVRTVVDFLDLTLLKKPIYVNIVLGITFALYSDITFFTMQPVYLFELGYSRPDTATIIAIGAAADLTSRIFLAITAVCIQVPSRYIYLAGAVLTVFARFVFNGITEFMGMAIITAVIGFLRTWLHVPLPLVFADYLSKERFATGYGLFMFTQGNAMFLIGPIVGIIRDKTKDYILVFHILNGFMILCAVPWVIEVLIVKFRRRNKIERNNVDHDEVENQGRSAIVH</sequence>
<evidence type="ECO:0000313" key="6">
    <source>
        <dbReference type="Proteomes" id="UP001652680"/>
    </source>
</evidence>
<dbReference type="PROSITE" id="PS50850">
    <property type="entry name" value="MFS"/>
    <property type="match status" value="1"/>
</dbReference>
<feature type="transmembrane region" description="Helical" evidence="3">
    <location>
        <begin position="142"/>
        <end position="163"/>
    </location>
</feature>
<reference evidence="6" key="1">
    <citation type="journal article" date="2021" name="Elife">
        <title>Highly contiguous assemblies of 101 drosophilid genomes.</title>
        <authorList>
            <person name="Kim B.Y."/>
            <person name="Wang J.R."/>
            <person name="Miller D.E."/>
            <person name="Barmina O."/>
            <person name="Delaney E."/>
            <person name="Thompson A."/>
            <person name="Comeault A.A."/>
            <person name="Peede D."/>
            <person name="D'Agostino E.R."/>
            <person name="Pelaez J."/>
            <person name="Aguilar J.M."/>
            <person name="Haji D."/>
            <person name="Matsunaga T."/>
            <person name="Armstrong E.E."/>
            <person name="Zych M."/>
            <person name="Ogawa Y."/>
            <person name="Stamenkovic-Radak M."/>
            <person name="Jelic M."/>
            <person name="Veselinovic M.S."/>
            <person name="Tanaskovic M."/>
            <person name="Eric P."/>
            <person name="Gao J.J."/>
            <person name="Katoh T.K."/>
            <person name="Toda M.J."/>
            <person name="Watabe H."/>
            <person name="Watada M."/>
            <person name="Davis J.S."/>
            <person name="Moyle L.C."/>
            <person name="Manoli G."/>
            <person name="Bertolini E."/>
            <person name="Kostal V."/>
            <person name="Hawley R.S."/>
            <person name="Takahashi A."/>
            <person name="Jones C.D."/>
            <person name="Price D.K."/>
            <person name="Whiteman N."/>
            <person name="Kopp A."/>
            <person name="Matute D.R."/>
            <person name="Petrov D.A."/>
        </authorList>
    </citation>
    <scope>NUCLEOTIDE SEQUENCE [LARGE SCALE GENOMIC DNA]</scope>
</reference>
<comment type="subcellular location">
    <subcellularLocation>
        <location evidence="1">Membrane</location>
        <topology evidence="1">Multi-pass membrane protein</topology>
    </subcellularLocation>
</comment>
<dbReference type="InterPro" id="IPR011701">
    <property type="entry name" value="MFS"/>
</dbReference>
<evidence type="ECO:0000256" key="3">
    <source>
        <dbReference type="SAM" id="Phobius"/>
    </source>
</evidence>
<feature type="transmembrane region" description="Helical" evidence="3">
    <location>
        <begin position="501"/>
        <end position="526"/>
    </location>
</feature>
<protein>
    <submittedName>
        <fullName evidence="7">Monocarboxylate transporter 7</fullName>
    </submittedName>
</protein>
<dbReference type="GO" id="GO:0008028">
    <property type="term" value="F:monocarboxylic acid transmembrane transporter activity"/>
    <property type="evidence" value="ECO:0007669"/>
    <property type="project" value="TreeGrafter"/>
</dbReference>
<dbReference type="EnsemblMetazoa" id="XM_017121517.1">
    <property type="protein sequence ID" value="XP_016977006.1"/>
    <property type="gene ID" value="LOC108042987"/>
</dbReference>
<organism evidence="7">
    <name type="scientific">Drosophila rhopaloa</name>
    <name type="common">Fruit fly</name>
    <dbReference type="NCBI Taxonomy" id="1041015"/>
    <lineage>
        <taxon>Eukaryota</taxon>
        <taxon>Metazoa</taxon>
        <taxon>Ecdysozoa</taxon>
        <taxon>Arthropoda</taxon>
        <taxon>Hexapoda</taxon>
        <taxon>Insecta</taxon>
        <taxon>Pterygota</taxon>
        <taxon>Neoptera</taxon>
        <taxon>Endopterygota</taxon>
        <taxon>Diptera</taxon>
        <taxon>Brachycera</taxon>
        <taxon>Muscomorpha</taxon>
        <taxon>Ephydroidea</taxon>
        <taxon>Drosophilidae</taxon>
        <taxon>Drosophila</taxon>
        <taxon>Sophophora</taxon>
    </lineage>
</organism>
<dbReference type="InterPro" id="IPR036259">
    <property type="entry name" value="MFS_trans_sf"/>
</dbReference>
<feature type="transmembrane region" description="Helical" evidence="3">
    <location>
        <begin position="55"/>
        <end position="74"/>
    </location>
</feature>
<reference evidence="7" key="2">
    <citation type="submission" date="2025-04" db="UniProtKB">
        <authorList>
            <consortium name="RefSeq"/>
        </authorList>
    </citation>
    <scope>IDENTIFICATION</scope>
</reference>
<evidence type="ECO:0000313" key="7">
    <source>
        <dbReference type="RefSeq" id="XP_016977006.1"/>
    </source>
</evidence>
<feature type="transmembrane region" description="Helical" evidence="3">
    <location>
        <begin position="86"/>
        <end position="104"/>
    </location>
</feature>
<dbReference type="Proteomes" id="UP001652680">
    <property type="component" value="Unassembled WGS sequence"/>
</dbReference>
<feature type="transmembrane region" description="Helical" evidence="3">
    <location>
        <begin position="413"/>
        <end position="429"/>
    </location>
</feature>
<dbReference type="AlphaFoldDB" id="A0A6P4EV97"/>
<name>A0A6P4EV97_DRORH</name>
<dbReference type="RefSeq" id="XP_016977006.1">
    <property type="nucleotide sequence ID" value="XM_017121517.1"/>
</dbReference>
<dbReference type="GeneID" id="108042987"/>
<dbReference type="InterPro" id="IPR020846">
    <property type="entry name" value="MFS_dom"/>
</dbReference>
<feature type="domain" description="Major facilitator superfamily (MFS) profile" evidence="4">
    <location>
        <begin position="18"/>
        <end position="533"/>
    </location>
</feature>
<dbReference type="CDD" id="cd17352">
    <property type="entry name" value="MFS_MCT_SLC16"/>
    <property type="match status" value="1"/>
</dbReference>
<feature type="transmembrane region" description="Helical" evidence="3">
    <location>
        <begin position="435"/>
        <end position="452"/>
    </location>
</feature>
<proteinExistence type="predicted"/>
<dbReference type="OrthoDB" id="6499973at2759"/>
<evidence type="ECO:0000259" key="4">
    <source>
        <dbReference type="PROSITE" id="PS50850"/>
    </source>
</evidence>
<evidence type="ECO:0000256" key="1">
    <source>
        <dbReference type="ARBA" id="ARBA00004141"/>
    </source>
</evidence>
<gene>
    <name evidence="7" type="primary">LOC108042987</name>
    <name evidence="5" type="synonym">108042987</name>
</gene>
<feature type="transmembrane region" description="Helical" evidence="3">
    <location>
        <begin position="16"/>
        <end position="35"/>
    </location>
</feature>
<dbReference type="PANTHER" id="PTHR11360:SF309">
    <property type="entry name" value="MONOCARBOXYLATE TRANSPORTER 7-LIKE PROTEIN"/>
    <property type="match status" value="1"/>
</dbReference>
<keyword evidence="3" id="KW-1133">Transmembrane helix</keyword>
<evidence type="ECO:0000313" key="5">
    <source>
        <dbReference type="EnsemblMetazoa" id="XP_016977006.1"/>
    </source>
</evidence>
<feature type="transmembrane region" description="Helical" evidence="3">
    <location>
        <begin position="385"/>
        <end position="406"/>
    </location>
</feature>
<feature type="transmembrane region" description="Helical" evidence="3">
    <location>
        <begin position="169"/>
        <end position="192"/>
    </location>
</feature>
<dbReference type="Gene3D" id="1.20.1250.20">
    <property type="entry name" value="MFS general substrate transporter like domains"/>
    <property type="match status" value="1"/>
</dbReference>